<evidence type="ECO:0000256" key="6">
    <source>
        <dbReference type="SAM" id="Phobius"/>
    </source>
</evidence>
<feature type="transmembrane region" description="Helical" evidence="6">
    <location>
        <begin position="201"/>
        <end position="224"/>
    </location>
</feature>
<dbReference type="PANTHER" id="PTHR43124">
    <property type="entry name" value="PURINE EFFLUX PUMP PBUE"/>
    <property type="match status" value="1"/>
</dbReference>
<protein>
    <submittedName>
        <fullName evidence="8">Predicted arabinose efflux permease, MFS family</fullName>
    </submittedName>
</protein>
<evidence type="ECO:0000256" key="2">
    <source>
        <dbReference type="ARBA" id="ARBA00022475"/>
    </source>
</evidence>
<keyword evidence="5 6" id="KW-0472">Membrane</keyword>
<dbReference type="SUPFAM" id="SSF103473">
    <property type="entry name" value="MFS general substrate transporter"/>
    <property type="match status" value="1"/>
</dbReference>
<evidence type="ECO:0000313" key="9">
    <source>
        <dbReference type="Proteomes" id="UP000199064"/>
    </source>
</evidence>
<evidence type="ECO:0000256" key="5">
    <source>
        <dbReference type="ARBA" id="ARBA00023136"/>
    </source>
</evidence>
<evidence type="ECO:0000313" key="8">
    <source>
        <dbReference type="EMBL" id="SEB41389.1"/>
    </source>
</evidence>
<dbReference type="InterPro" id="IPR020846">
    <property type="entry name" value="MFS_dom"/>
</dbReference>
<feature type="transmembrane region" description="Helical" evidence="6">
    <location>
        <begin position="295"/>
        <end position="315"/>
    </location>
</feature>
<dbReference type="InterPro" id="IPR050189">
    <property type="entry name" value="MFS_Efflux_Transporters"/>
</dbReference>
<evidence type="ECO:0000256" key="1">
    <source>
        <dbReference type="ARBA" id="ARBA00004651"/>
    </source>
</evidence>
<keyword evidence="9" id="KW-1185">Reference proteome</keyword>
<dbReference type="PROSITE" id="PS50850">
    <property type="entry name" value="MFS"/>
    <property type="match status" value="1"/>
</dbReference>
<dbReference type="InterPro" id="IPR011701">
    <property type="entry name" value="MFS"/>
</dbReference>
<dbReference type="Proteomes" id="UP000199064">
    <property type="component" value="Unassembled WGS sequence"/>
</dbReference>
<dbReference type="Gene3D" id="1.20.1250.20">
    <property type="entry name" value="MFS general substrate transporter like domains"/>
    <property type="match status" value="1"/>
</dbReference>
<proteinExistence type="predicted"/>
<dbReference type="GO" id="GO:0022857">
    <property type="term" value="F:transmembrane transporter activity"/>
    <property type="evidence" value="ECO:0007669"/>
    <property type="project" value="InterPro"/>
</dbReference>
<dbReference type="AlphaFoldDB" id="A0A1H4J4W1"/>
<accession>A0A1H4J4W1</accession>
<name>A0A1H4J4W1_9HYPH</name>
<gene>
    <name evidence="8" type="ORF">SAMN05216452_1012</name>
</gene>
<dbReference type="CDD" id="cd17324">
    <property type="entry name" value="MFS_NepI_like"/>
    <property type="match status" value="1"/>
</dbReference>
<sequence length="390" mass="39915">MDKRLFLLALGAFAVSTVAFVFAGLLPLIASDTGVTVAEAGYLVSAYSLAYAIGTPILSALTGAMNRRRVIALAMMAFVAGNLTAAASGGFGALFAAQIVIGMAGGLFAATAQAAAVALAGPERRAAAIAVVVGGTTFALAFGAPSGSLLAHYVGWRGAFLGLSGVGFLCLLALWWKLPCDLDGSHTPLGERLLVIRRPGVARAIAVTLLYLTGGFTIIAYLGPIAIDGVGLAPDYLPAVLLAYGCGAILGNYASGRLADRIGATRVVVGSMLFAALFAVVFSAIMLFVPDRVAAPLLIALLVPWGFLGWSFPPAQASRLVGYAPDVAGLTLALNVSAIYFGIGLGTLIGGRVLEFGQVWELGLVAAIFPLLALAFVRRGRRTRDAVSAA</sequence>
<dbReference type="GO" id="GO:0005886">
    <property type="term" value="C:plasma membrane"/>
    <property type="evidence" value="ECO:0007669"/>
    <property type="project" value="UniProtKB-SubCell"/>
</dbReference>
<organism evidence="8 9">
    <name type="scientific">Nitratireductor aquibiodomus</name>
    <dbReference type="NCBI Taxonomy" id="204799"/>
    <lineage>
        <taxon>Bacteria</taxon>
        <taxon>Pseudomonadati</taxon>
        <taxon>Pseudomonadota</taxon>
        <taxon>Alphaproteobacteria</taxon>
        <taxon>Hyphomicrobiales</taxon>
        <taxon>Phyllobacteriaceae</taxon>
        <taxon>Nitratireductor</taxon>
    </lineage>
</organism>
<feature type="transmembrane region" description="Helical" evidence="6">
    <location>
        <begin position="236"/>
        <end position="255"/>
    </location>
</feature>
<evidence type="ECO:0000256" key="4">
    <source>
        <dbReference type="ARBA" id="ARBA00022989"/>
    </source>
</evidence>
<reference evidence="9" key="1">
    <citation type="submission" date="2016-10" db="EMBL/GenBank/DDBJ databases">
        <authorList>
            <person name="Varghese N."/>
            <person name="Submissions S."/>
        </authorList>
    </citation>
    <scope>NUCLEOTIDE SEQUENCE [LARGE SCALE GENOMIC DNA]</scope>
    <source>
        <strain evidence="9">ES.061</strain>
    </source>
</reference>
<evidence type="ECO:0000259" key="7">
    <source>
        <dbReference type="PROSITE" id="PS50850"/>
    </source>
</evidence>
<keyword evidence="3 6" id="KW-0812">Transmembrane</keyword>
<dbReference type="PANTHER" id="PTHR43124:SF10">
    <property type="entry name" value="PURINE EFFLUX PUMP PBUE"/>
    <property type="match status" value="1"/>
</dbReference>
<dbReference type="EMBL" id="FNSL01000001">
    <property type="protein sequence ID" value="SEB41389.1"/>
    <property type="molecule type" value="Genomic_DNA"/>
</dbReference>
<feature type="transmembrane region" description="Helical" evidence="6">
    <location>
        <begin position="70"/>
        <end position="89"/>
    </location>
</feature>
<keyword evidence="4 6" id="KW-1133">Transmembrane helix</keyword>
<comment type="subcellular location">
    <subcellularLocation>
        <location evidence="1">Cell membrane</location>
        <topology evidence="1">Multi-pass membrane protein</topology>
    </subcellularLocation>
</comment>
<feature type="transmembrane region" description="Helical" evidence="6">
    <location>
        <begin position="356"/>
        <end position="377"/>
    </location>
</feature>
<feature type="transmembrane region" description="Helical" evidence="6">
    <location>
        <begin position="39"/>
        <end position="58"/>
    </location>
</feature>
<feature type="transmembrane region" description="Helical" evidence="6">
    <location>
        <begin position="327"/>
        <end position="350"/>
    </location>
</feature>
<dbReference type="RefSeq" id="WP_090327156.1">
    <property type="nucleotide sequence ID" value="NZ_FNSL01000001.1"/>
</dbReference>
<feature type="transmembrane region" description="Helical" evidence="6">
    <location>
        <begin position="95"/>
        <end position="119"/>
    </location>
</feature>
<feature type="transmembrane region" description="Helical" evidence="6">
    <location>
        <begin position="156"/>
        <end position="176"/>
    </location>
</feature>
<keyword evidence="2" id="KW-1003">Cell membrane</keyword>
<dbReference type="InterPro" id="IPR036259">
    <property type="entry name" value="MFS_trans_sf"/>
</dbReference>
<feature type="domain" description="Major facilitator superfamily (MFS) profile" evidence="7">
    <location>
        <begin position="4"/>
        <end position="381"/>
    </location>
</feature>
<dbReference type="Pfam" id="PF07690">
    <property type="entry name" value="MFS_1"/>
    <property type="match status" value="1"/>
</dbReference>
<feature type="transmembrane region" description="Helical" evidence="6">
    <location>
        <begin position="267"/>
        <end position="289"/>
    </location>
</feature>
<evidence type="ECO:0000256" key="3">
    <source>
        <dbReference type="ARBA" id="ARBA00022692"/>
    </source>
</evidence>
<feature type="transmembrane region" description="Helical" evidence="6">
    <location>
        <begin position="126"/>
        <end position="144"/>
    </location>
</feature>